<dbReference type="SMART" id="SM00382">
    <property type="entry name" value="AAA"/>
    <property type="match status" value="1"/>
</dbReference>
<dbReference type="PANTHER" id="PTHR43134">
    <property type="entry name" value="SIGNAL RECOGNITION PARTICLE RECEPTOR SUBUNIT ALPHA"/>
    <property type="match status" value="1"/>
</dbReference>
<dbReference type="Pfam" id="PF00448">
    <property type="entry name" value="SRP54"/>
    <property type="match status" value="1"/>
</dbReference>
<dbReference type="NCBIfam" id="TIGR03499">
    <property type="entry name" value="FlhF"/>
    <property type="match status" value="1"/>
</dbReference>
<dbReference type="EMBL" id="SJDL01000001">
    <property type="protein sequence ID" value="TBW59429.1"/>
    <property type="molecule type" value="Genomic_DNA"/>
</dbReference>
<dbReference type="CDD" id="cd17873">
    <property type="entry name" value="FlhF"/>
    <property type="match status" value="1"/>
</dbReference>
<keyword evidence="14" id="KW-0175">Coiled coil</keyword>
<evidence type="ECO:0000313" key="18">
    <source>
        <dbReference type="Proteomes" id="UP000313645"/>
    </source>
</evidence>
<evidence type="ECO:0000256" key="5">
    <source>
        <dbReference type="ARBA" id="ARBA00022475"/>
    </source>
</evidence>
<proteinExistence type="inferred from homology"/>
<evidence type="ECO:0000256" key="14">
    <source>
        <dbReference type="SAM" id="Coils"/>
    </source>
</evidence>
<evidence type="ECO:0000256" key="6">
    <source>
        <dbReference type="ARBA" id="ARBA00022741"/>
    </source>
</evidence>
<keyword evidence="11" id="KW-1006">Bacterial flagellum protein export</keyword>
<feature type="domain" description="AAA+ ATPase" evidence="15">
    <location>
        <begin position="215"/>
        <end position="356"/>
    </location>
</feature>
<evidence type="ECO:0000259" key="16">
    <source>
        <dbReference type="SMART" id="SM00962"/>
    </source>
</evidence>
<keyword evidence="10" id="KW-0472">Membrane</keyword>
<keyword evidence="18" id="KW-1185">Reference proteome</keyword>
<dbReference type="Gene3D" id="3.40.50.300">
    <property type="entry name" value="P-loop containing nucleotide triphosphate hydrolases"/>
    <property type="match status" value="1"/>
</dbReference>
<comment type="function">
    <text evidence="12">Necessary for flagellar biosynthesis. May be involved in translocation of the flagellum.</text>
</comment>
<dbReference type="Proteomes" id="UP000313645">
    <property type="component" value="Unassembled WGS sequence"/>
</dbReference>
<keyword evidence="6" id="KW-0547">Nucleotide-binding</keyword>
<dbReference type="InterPro" id="IPR047040">
    <property type="entry name" value="FlhF__GTPase_dom"/>
</dbReference>
<evidence type="ECO:0000256" key="13">
    <source>
        <dbReference type="NCBIfam" id="TIGR03499"/>
    </source>
</evidence>
<comment type="similarity">
    <text evidence="2">Belongs to the GTP-binding SRP family.</text>
</comment>
<evidence type="ECO:0000256" key="10">
    <source>
        <dbReference type="ARBA" id="ARBA00023136"/>
    </source>
</evidence>
<keyword evidence="7" id="KW-1005">Bacterial flagellum biogenesis</keyword>
<evidence type="ECO:0000256" key="11">
    <source>
        <dbReference type="ARBA" id="ARBA00023225"/>
    </source>
</evidence>
<dbReference type="SMART" id="SM00962">
    <property type="entry name" value="SRP54"/>
    <property type="match status" value="1"/>
</dbReference>
<evidence type="ECO:0000256" key="9">
    <source>
        <dbReference type="ARBA" id="ARBA00023134"/>
    </source>
</evidence>
<dbReference type="RefSeq" id="WP_131477874.1">
    <property type="nucleotide sequence ID" value="NZ_SJDL01000001.1"/>
</dbReference>
<keyword evidence="5" id="KW-1003">Cell membrane</keyword>
<keyword evidence="17" id="KW-0966">Cell projection</keyword>
<evidence type="ECO:0000259" key="15">
    <source>
        <dbReference type="SMART" id="SM00382"/>
    </source>
</evidence>
<comment type="caution">
    <text evidence="17">The sequence shown here is derived from an EMBL/GenBank/DDBJ whole genome shotgun (WGS) entry which is preliminary data.</text>
</comment>
<comment type="subcellular location">
    <subcellularLocation>
        <location evidence="1">Cell membrane</location>
        <topology evidence="1">Peripheral membrane protein</topology>
        <orientation evidence="1">Cytoplasmic side</orientation>
    </subcellularLocation>
</comment>
<keyword evidence="17" id="KW-0969">Cilium</keyword>
<dbReference type="PANTHER" id="PTHR43134:SF3">
    <property type="entry name" value="FLAGELLAR BIOSYNTHESIS PROTEIN FLHF"/>
    <property type="match status" value="1"/>
</dbReference>
<feature type="domain" description="SRP54-type proteins GTP-binding" evidence="16">
    <location>
        <begin position="216"/>
        <end position="406"/>
    </location>
</feature>
<reference evidence="17 18" key="1">
    <citation type="submission" date="2019-02" db="EMBL/GenBank/DDBJ databases">
        <title>Marinobacter halodurans sp. nov., a marine bacterium isolated from sea tidal flat.</title>
        <authorList>
            <person name="Yoo Y."/>
            <person name="Lee D.W."/>
            <person name="Kim B.S."/>
            <person name="Kim J.-J."/>
        </authorList>
    </citation>
    <scope>NUCLEOTIDE SEQUENCE [LARGE SCALE GENOMIC DNA]</scope>
    <source>
        <strain evidence="17 18">YJ-S3-2</strain>
    </source>
</reference>
<dbReference type="InterPro" id="IPR003593">
    <property type="entry name" value="AAA+_ATPase"/>
</dbReference>
<evidence type="ECO:0000256" key="3">
    <source>
        <dbReference type="ARBA" id="ARBA00014919"/>
    </source>
</evidence>
<dbReference type="InterPro" id="IPR020006">
    <property type="entry name" value="FlhF"/>
</dbReference>
<keyword evidence="17" id="KW-0282">Flagellum</keyword>
<gene>
    <name evidence="17" type="primary">flhF</name>
    <name evidence="17" type="ORF">EZI54_00260</name>
</gene>
<keyword evidence="8" id="KW-0653">Protein transport</keyword>
<evidence type="ECO:0000256" key="7">
    <source>
        <dbReference type="ARBA" id="ARBA00022795"/>
    </source>
</evidence>
<keyword evidence="9" id="KW-0342">GTP-binding</keyword>
<accession>A0ABY1ZT39</accession>
<evidence type="ECO:0000256" key="8">
    <source>
        <dbReference type="ARBA" id="ARBA00022927"/>
    </source>
</evidence>
<organism evidence="17 18">
    <name type="scientific">Marinobacter halodurans</name>
    <dbReference type="NCBI Taxonomy" id="2528979"/>
    <lineage>
        <taxon>Bacteria</taxon>
        <taxon>Pseudomonadati</taxon>
        <taxon>Pseudomonadota</taxon>
        <taxon>Gammaproteobacteria</taxon>
        <taxon>Pseudomonadales</taxon>
        <taxon>Marinobacteraceae</taxon>
        <taxon>Marinobacter</taxon>
    </lineage>
</organism>
<dbReference type="SUPFAM" id="SSF52540">
    <property type="entry name" value="P-loop containing nucleoside triphosphate hydrolases"/>
    <property type="match status" value="1"/>
</dbReference>
<keyword evidence="4" id="KW-0813">Transport</keyword>
<feature type="coiled-coil region" evidence="14">
    <location>
        <begin position="69"/>
        <end position="96"/>
    </location>
</feature>
<dbReference type="InterPro" id="IPR000897">
    <property type="entry name" value="SRP54_GTPase_dom"/>
</dbReference>
<dbReference type="InterPro" id="IPR027417">
    <property type="entry name" value="P-loop_NTPase"/>
</dbReference>
<evidence type="ECO:0000256" key="12">
    <source>
        <dbReference type="ARBA" id="ARBA00025337"/>
    </source>
</evidence>
<evidence type="ECO:0000256" key="2">
    <source>
        <dbReference type="ARBA" id="ARBA00008531"/>
    </source>
</evidence>
<sequence>MKVKRFFAPTMAEALKMVRLEMGEDAVILSNRRVDGGVEIVTALDYDENLARQRLGTAAVEATNGARLAEMQAEQHRRLEEELGRSRDRIREIREKRQPREQDILDFTTPEPAAAEPAQDATHAALEAMRAEIHSLRDMVNERRSPAAANGPANDPVDASQQRLMERLEEYGLSHTLASTLSRNAAGVRLEEGWKRALRTLAAGLRTQHQELVEQGGLVALVGPTGSGKTTTIGKMAARYVLEHGADSLALVTTDRYRIAAHEHLFVFGRILNVPVRVVDESHSLDQILDDLSDKRLVLIDTAGLTHSDRGHQEQLEELAASRHPVKPYLVLAATSQPRIMKSTWHCYKMANPAGCIMTKLDEALTLGEVLGFAMETGLRVAYYTDGQRIPEDIHPAQAAPLVRLGVERLKQVRETAVVAAGA</sequence>
<name>A0ABY1ZT39_9GAMM</name>
<evidence type="ECO:0000256" key="4">
    <source>
        <dbReference type="ARBA" id="ARBA00022448"/>
    </source>
</evidence>
<protein>
    <recommendedName>
        <fullName evidence="3 13">Flagellar biosynthesis protein FlhF</fullName>
    </recommendedName>
</protein>
<evidence type="ECO:0000256" key="1">
    <source>
        <dbReference type="ARBA" id="ARBA00004413"/>
    </source>
</evidence>
<dbReference type="Gene3D" id="1.20.120.1380">
    <property type="entry name" value="Flagellar FlhF biosynthesis protein, N domain"/>
    <property type="match status" value="1"/>
</dbReference>
<evidence type="ECO:0000313" key="17">
    <source>
        <dbReference type="EMBL" id="TBW59429.1"/>
    </source>
</evidence>